<evidence type="ECO:0000256" key="1">
    <source>
        <dbReference type="ARBA" id="ARBA00004123"/>
    </source>
</evidence>
<dbReference type="Proteomes" id="UP000054538">
    <property type="component" value="Unassembled WGS sequence"/>
</dbReference>
<dbReference type="InParanoid" id="A0A0D0CAE1"/>
<evidence type="ECO:0000256" key="2">
    <source>
        <dbReference type="ARBA" id="ARBA00022723"/>
    </source>
</evidence>
<name>A0A0D0CAE1_9AGAM</name>
<gene>
    <name evidence="6" type="ORF">PAXRUDRAFT_16100</name>
</gene>
<comment type="subcellular location">
    <subcellularLocation>
        <location evidence="1">Nucleus</location>
    </subcellularLocation>
</comment>
<proteinExistence type="predicted"/>
<sequence>MSNTRLRGHIEKYHLLEFLEQAEKFNWCIHIKSVNIAFSMGHTFKTLHEALQKPNVSICHLPPPPDLAPATFERFLVKFIIADDQSINVVECPEFRQLLLLLRQDLRDGDIPRRTKMRELIIKTWREHFQLLKQDLTNSEDQNYRPFLALTAHWIGQSAKTSMLQLKVALIAFHYLPGSHTGGAKAFARLDTMLDNAVNNNTAMQRLSQLFASHGIQFDADDRRIMCLPHIINICSKHVTEKYQATDFLAIVGQAWVDSLRNVIDRNVYIKALKQDPIKLGRDVVHAVHASTLRHEGFQTTISNGNKMKMWTDEDGEEVELPILELLRDVKSRWDSIYFMINHLHVLRPAIDYFFCLPTQRDITDFKLEEIEWLILLDMELVLEVPHLAQQTMSSESTPMLGAVVPTFETFMG</sequence>
<reference evidence="6 7" key="1">
    <citation type="submission" date="2014-04" db="EMBL/GenBank/DDBJ databases">
        <authorList>
            <consortium name="DOE Joint Genome Institute"/>
            <person name="Kuo A."/>
            <person name="Kohler A."/>
            <person name="Jargeat P."/>
            <person name="Nagy L.G."/>
            <person name="Floudas D."/>
            <person name="Copeland A."/>
            <person name="Barry K.W."/>
            <person name="Cichocki N."/>
            <person name="Veneault-Fourrey C."/>
            <person name="LaButti K."/>
            <person name="Lindquist E.A."/>
            <person name="Lipzen A."/>
            <person name="Lundell T."/>
            <person name="Morin E."/>
            <person name="Murat C."/>
            <person name="Sun H."/>
            <person name="Tunlid A."/>
            <person name="Henrissat B."/>
            <person name="Grigoriev I.V."/>
            <person name="Hibbett D.S."/>
            <person name="Martin F."/>
            <person name="Nordberg H.P."/>
            <person name="Cantor M.N."/>
            <person name="Hua S.X."/>
        </authorList>
    </citation>
    <scope>NUCLEOTIDE SEQUENCE [LARGE SCALE GENOMIC DNA]</scope>
    <source>
        <strain evidence="6 7">Ve08.2h10</strain>
    </source>
</reference>
<keyword evidence="3" id="KW-0863">Zinc-finger</keyword>
<dbReference type="STRING" id="930991.A0A0D0CAE1"/>
<keyword evidence="5" id="KW-0539">Nucleus</keyword>
<dbReference type="PANTHER" id="PTHR46481:SF10">
    <property type="entry name" value="ZINC FINGER BED DOMAIN-CONTAINING PROTEIN 39"/>
    <property type="match status" value="1"/>
</dbReference>
<reference evidence="7" key="2">
    <citation type="submission" date="2015-01" db="EMBL/GenBank/DDBJ databases">
        <title>Evolutionary Origins and Diversification of the Mycorrhizal Mutualists.</title>
        <authorList>
            <consortium name="DOE Joint Genome Institute"/>
            <consortium name="Mycorrhizal Genomics Consortium"/>
            <person name="Kohler A."/>
            <person name="Kuo A."/>
            <person name="Nagy L.G."/>
            <person name="Floudas D."/>
            <person name="Copeland A."/>
            <person name="Barry K.W."/>
            <person name="Cichocki N."/>
            <person name="Veneault-Fourrey C."/>
            <person name="LaButti K."/>
            <person name="Lindquist E.A."/>
            <person name="Lipzen A."/>
            <person name="Lundell T."/>
            <person name="Morin E."/>
            <person name="Murat C."/>
            <person name="Riley R."/>
            <person name="Ohm R."/>
            <person name="Sun H."/>
            <person name="Tunlid A."/>
            <person name="Henrissat B."/>
            <person name="Grigoriev I.V."/>
            <person name="Hibbett D.S."/>
            <person name="Martin F."/>
        </authorList>
    </citation>
    <scope>NUCLEOTIDE SEQUENCE [LARGE SCALE GENOMIC DNA]</scope>
    <source>
        <strain evidence="7">Ve08.2h10</strain>
    </source>
</reference>
<dbReference type="PANTHER" id="PTHR46481">
    <property type="entry name" value="ZINC FINGER BED DOMAIN-CONTAINING PROTEIN 4"/>
    <property type="match status" value="1"/>
</dbReference>
<evidence type="ECO:0000256" key="4">
    <source>
        <dbReference type="ARBA" id="ARBA00022833"/>
    </source>
</evidence>
<keyword evidence="2" id="KW-0479">Metal-binding</keyword>
<accession>A0A0D0CAE1</accession>
<keyword evidence="4" id="KW-0862">Zinc</keyword>
<dbReference type="AlphaFoldDB" id="A0A0D0CAE1"/>
<dbReference type="GO" id="GO:0005634">
    <property type="term" value="C:nucleus"/>
    <property type="evidence" value="ECO:0007669"/>
    <property type="project" value="UniProtKB-SubCell"/>
</dbReference>
<dbReference type="EMBL" id="KN826165">
    <property type="protein sequence ID" value="KIK79852.1"/>
    <property type="molecule type" value="Genomic_DNA"/>
</dbReference>
<keyword evidence="7" id="KW-1185">Reference proteome</keyword>
<dbReference type="SUPFAM" id="SSF53098">
    <property type="entry name" value="Ribonuclease H-like"/>
    <property type="match status" value="1"/>
</dbReference>
<protein>
    <submittedName>
        <fullName evidence="6">Uncharacterized protein</fullName>
    </submittedName>
</protein>
<evidence type="ECO:0000256" key="5">
    <source>
        <dbReference type="ARBA" id="ARBA00023242"/>
    </source>
</evidence>
<dbReference type="OrthoDB" id="3172935at2759"/>
<organism evidence="6 7">
    <name type="scientific">Paxillus rubicundulus Ve08.2h10</name>
    <dbReference type="NCBI Taxonomy" id="930991"/>
    <lineage>
        <taxon>Eukaryota</taxon>
        <taxon>Fungi</taxon>
        <taxon>Dikarya</taxon>
        <taxon>Basidiomycota</taxon>
        <taxon>Agaricomycotina</taxon>
        <taxon>Agaricomycetes</taxon>
        <taxon>Agaricomycetidae</taxon>
        <taxon>Boletales</taxon>
        <taxon>Paxilineae</taxon>
        <taxon>Paxillaceae</taxon>
        <taxon>Paxillus</taxon>
    </lineage>
</organism>
<dbReference type="InterPro" id="IPR012337">
    <property type="entry name" value="RNaseH-like_sf"/>
</dbReference>
<dbReference type="HOGENOM" id="CLU_665806_0_0_1"/>
<evidence type="ECO:0000256" key="3">
    <source>
        <dbReference type="ARBA" id="ARBA00022771"/>
    </source>
</evidence>
<evidence type="ECO:0000313" key="6">
    <source>
        <dbReference type="EMBL" id="KIK79852.1"/>
    </source>
</evidence>
<evidence type="ECO:0000313" key="7">
    <source>
        <dbReference type="Proteomes" id="UP000054538"/>
    </source>
</evidence>
<dbReference type="InterPro" id="IPR052035">
    <property type="entry name" value="ZnF_BED_domain_contain"/>
</dbReference>
<dbReference type="GO" id="GO:0008270">
    <property type="term" value="F:zinc ion binding"/>
    <property type="evidence" value="ECO:0007669"/>
    <property type="project" value="UniProtKB-KW"/>
</dbReference>